<dbReference type="AlphaFoldDB" id="A0A2A4JPP0"/>
<feature type="repeat" description="ANK" evidence="3">
    <location>
        <begin position="514"/>
        <end position="546"/>
    </location>
</feature>
<feature type="repeat" description="ANK" evidence="3">
    <location>
        <begin position="147"/>
        <end position="179"/>
    </location>
</feature>
<dbReference type="InterPro" id="IPR036770">
    <property type="entry name" value="Ankyrin_rpt-contain_sf"/>
</dbReference>
<feature type="compositionally biased region" description="Low complexity" evidence="4">
    <location>
        <begin position="564"/>
        <end position="578"/>
    </location>
</feature>
<feature type="repeat" description="ANK" evidence="3">
    <location>
        <begin position="280"/>
        <end position="312"/>
    </location>
</feature>
<dbReference type="SUPFAM" id="SSF48403">
    <property type="entry name" value="Ankyrin repeat"/>
    <property type="match status" value="2"/>
</dbReference>
<feature type="region of interest" description="Disordered" evidence="4">
    <location>
        <begin position="711"/>
        <end position="734"/>
    </location>
</feature>
<evidence type="ECO:0000256" key="1">
    <source>
        <dbReference type="ARBA" id="ARBA00022737"/>
    </source>
</evidence>
<dbReference type="Pfam" id="PF12796">
    <property type="entry name" value="Ank_2"/>
    <property type="match status" value="3"/>
</dbReference>
<name>A0A2A4JPP0_HELVI</name>
<protein>
    <submittedName>
        <fullName evidence="5">Uncharacterized protein</fullName>
    </submittedName>
</protein>
<dbReference type="STRING" id="7102.A0A2A4JPP0"/>
<feature type="compositionally biased region" description="Low complexity" evidence="4">
    <location>
        <begin position="680"/>
        <end position="691"/>
    </location>
</feature>
<keyword evidence="1" id="KW-0677">Repeat</keyword>
<reference evidence="5" key="1">
    <citation type="submission" date="2017-09" db="EMBL/GenBank/DDBJ databases">
        <title>Contemporary evolution of a Lepidopteran species, Heliothis virescens, in response to modern agricultural practices.</title>
        <authorList>
            <person name="Fritz M.L."/>
            <person name="Deyonke A.M."/>
            <person name="Papanicolaou A."/>
            <person name="Micinski S."/>
            <person name="Westbrook J."/>
            <person name="Gould F."/>
        </authorList>
    </citation>
    <scope>NUCLEOTIDE SEQUENCE [LARGE SCALE GENOMIC DNA]</scope>
    <source>
        <strain evidence="5">HvINT-</strain>
        <tissue evidence="5">Whole body</tissue>
    </source>
</reference>
<feature type="repeat" description="ANK" evidence="3">
    <location>
        <begin position="313"/>
        <end position="345"/>
    </location>
</feature>
<feature type="compositionally biased region" description="Basic and acidic residues" evidence="4">
    <location>
        <begin position="584"/>
        <end position="596"/>
    </location>
</feature>
<feature type="repeat" description="ANK" evidence="3">
    <location>
        <begin position="180"/>
        <end position="212"/>
    </location>
</feature>
<dbReference type="EMBL" id="NWSH01000958">
    <property type="protein sequence ID" value="PCG73382.1"/>
    <property type="molecule type" value="Genomic_DNA"/>
</dbReference>
<evidence type="ECO:0000313" key="5">
    <source>
        <dbReference type="EMBL" id="PCG73382.1"/>
    </source>
</evidence>
<feature type="compositionally biased region" description="Acidic residues" evidence="4">
    <location>
        <begin position="89"/>
        <end position="106"/>
    </location>
</feature>
<feature type="region of interest" description="Disordered" evidence="4">
    <location>
        <begin position="546"/>
        <end position="599"/>
    </location>
</feature>
<feature type="compositionally biased region" description="Basic and acidic residues" evidence="4">
    <location>
        <begin position="711"/>
        <end position="727"/>
    </location>
</feature>
<gene>
    <name evidence="5" type="ORF">B5V51_14867</name>
</gene>
<proteinExistence type="predicted"/>
<dbReference type="PROSITE" id="PS50297">
    <property type="entry name" value="ANK_REP_REGION"/>
    <property type="match status" value="9"/>
</dbReference>
<dbReference type="InterPro" id="IPR002110">
    <property type="entry name" value="Ankyrin_rpt"/>
</dbReference>
<feature type="repeat" description="ANK" evidence="3">
    <location>
        <begin position="247"/>
        <end position="279"/>
    </location>
</feature>
<evidence type="ECO:0000256" key="2">
    <source>
        <dbReference type="ARBA" id="ARBA00023043"/>
    </source>
</evidence>
<feature type="region of interest" description="Disordered" evidence="4">
    <location>
        <begin position="671"/>
        <end position="691"/>
    </location>
</feature>
<feature type="repeat" description="ANK" evidence="3">
    <location>
        <begin position="480"/>
        <end position="504"/>
    </location>
</feature>
<evidence type="ECO:0000256" key="4">
    <source>
        <dbReference type="SAM" id="MobiDB-lite"/>
    </source>
</evidence>
<dbReference type="Pfam" id="PF00023">
    <property type="entry name" value="Ank"/>
    <property type="match status" value="2"/>
</dbReference>
<feature type="repeat" description="ANK" evidence="3">
    <location>
        <begin position="379"/>
        <end position="401"/>
    </location>
</feature>
<dbReference type="PRINTS" id="PR01415">
    <property type="entry name" value="ANKYRIN"/>
</dbReference>
<feature type="repeat" description="ANK" evidence="3">
    <location>
        <begin position="346"/>
        <end position="378"/>
    </location>
</feature>
<sequence>MLTDIEIMYSSIMSNVENMEYLYYNHYQHLLADPTALEAIMPELIAGEATPHWPRDRRVLRALLELSRTDSVPPEAEQEEMMLSTDQPLENEDDNATTKEQDDEIPLDPNTVHELAAKGDEETLAALLKVVEVLLEFGCDVDCVDADNRTALRAAAWSGHEAVVSRLLAAGADPDKADAEGRTPLIAAAYMGHADIVRALLDAGAEIDHADGDGRTALSVASLCASGCACAALLLERGADVSRADRDKATPLLVAAFEGHTEICELLLEAEADPEAGDAAGRTALWAAAAAGHARALRLLLFWGACVDNMDADGRTVLSVAAAQGNVEVVRQLLDRGLDEHHRDNSGWTPLHYAAFEGHIEVCEALLEAGAKVDEADNDGKGPLMLAAQEGHHKLVELLIDQWDARVEQRAHDGKTAFRLAALEGHIETVAALYARGAVVDALDADRRSTLYVLALDNRLPMARYLLTHCRAQADTTDSEGRTPLHVSAWQGHTDMVNLLIKVGGAAVDGRDRCRRTALHAAAWRGRVNVLRALLDQGADPAAVCTQGATPLGSPEYKRRSVHSSNSTKSSSNMTGGSARSHSHHEPPETISEKPNRANLSLSFAQQVARCGRGRRDIPEHTDIPEHHVVEKDSKLRSYLANERDAELVNWSGAGRRSNWRGDCSPLYASPPRTPVSDVTSPTLPSLPTAPLLQPVLTDTHFNRDTHMRIILGRDSKPPQDRSESKSKRNGIVTNPAMRLVANVRNGLDSAAANIRRTGVALAASASSANPAVKTNAFQWRKETPL</sequence>
<feature type="repeat" description="ANK" evidence="3">
    <location>
        <begin position="213"/>
        <end position="246"/>
    </location>
</feature>
<dbReference type="PROSITE" id="PS50088">
    <property type="entry name" value="ANK_REPEAT"/>
    <property type="match status" value="11"/>
</dbReference>
<dbReference type="Gene3D" id="1.25.40.20">
    <property type="entry name" value="Ankyrin repeat-containing domain"/>
    <property type="match status" value="7"/>
</dbReference>
<dbReference type="SMART" id="SM00248">
    <property type="entry name" value="ANK"/>
    <property type="match status" value="13"/>
</dbReference>
<comment type="caution">
    <text evidence="5">The sequence shown here is derived from an EMBL/GenBank/DDBJ whole genome shotgun (WGS) entry which is preliminary data.</text>
</comment>
<feature type="repeat" description="ANK" evidence="3">
    <location>
        <begin position="413"/>
        <end position="445"/>
    </location>
</feature>
<keyword evidence="2 3" id="KW-0040">ANK repeat</keyword>
<organism evidence="5">
    <name type="scientific">Heliothis virescens</name>
    <name type="common">Tobacco budworm moth</name>
    <dbReference type="NCBI Taxonomy" id="7102"/>
    <lineage>
        <taxon>Eukaryota</taxon>
        <taxon>Metazoa</taxon>
        <taxon>Ecdysozoa</taxon>
        <taxon>Arthropoda</taxon>
        <taxon>Hexapoda</taxon>
        <taxon>Insecta</taxon>
        <taxon>Pterygota</taxon>
        <taxon>Neoptera</taxon>
        <taxon>Endopterygota</taxon>
        <taxon>Lepidoptera</taxon>
        <taxon>Glossata</taxon>
        <taxon>Ditrysia</taxon>
        <taxon>Noctuoidea</taxon>
        <taxon>Noctuidae</taxon>
        <taxon>Heliothinae</taxon>
        <taxon>Heliothis</taxon>
    </lineage>
</organism>
<dbReference type="PANTHER" id="PTHR24198:SF165">
    <property type="entry name" value="ANKYRIN REPEAT-CONTAINING PROTEIN-RELATED"/>
    <property type="match status" value="1"/>
</dbReference>
<dbReference type="PANTHER" id="PTHR24198">
    <property type="entry name" value="ANKYRIN REPEAT AND PROTEIN KINASE DOMAIN-CONTAINING PROTEIN"/>
    <property type="match status" value="1"/>
</dbReference>
<evidence type="ECO:0000256" key="3">
    <source>
        <dbReference type="PROSITE-ProRule" id="PRU00023"/>
    </source>
</evidence>
<accession>A0A2A4JPP0</accession>
<feature type="region of interest" description="Disordered" evidence="4">
    <location>
        <begin position="70"/>
        <end position="108"/>
    </location>
</feature>